<dbReference type="GO" id="GO:0005886">
    <property type="term" value="C:plasma membrane"/>
    <property type="evidence" value="ECO:0007669"/>
    <property type="project" value="TreeGrafter"/>
</dbReference>
<feature type="transmembrane region" description="Helical" evidence="4">
    <location>
        <begin position="76"/>
        <end position="99"/>
    </location>
</feature>
<feature type="transmembrane region" description="Helical" evidence="4">
    <location>
        <begin position="43"/>
        <end position="64"/>
    </location>
</feature>
<dbReference type="Gene3D" id="1.20.1250.20">
    <property type="entry name" value="MFS general substrate transporter like domains"/>
    <property type="match status" value="2"/>
</dbReference>
<evidence type="ECO:0000313" key="7">
    <source>
        <dbReference type="Proteomes" id="UP000316609"/>
    </source>
</evidence>
<accession>A0A538TXL9</accession>
<evidence type="ECO:0000259" key="5">
    <source>
        <dbReference type="PROSITE" id="PS50850"/>
    </source>
</evidence>
<feature type="transmembrane region" description="Helical" evidence="4">
    <location>
        <begin position="235"/>
        <end position="257"/>
    </location>
</feature>
<feature type="transmembrane region" description="Helical" evidence="4">
    <location>
        <begin position="106"/>
        <end position="123"/>
    </location>
</feature>
<dbReference type="Proteomes" id="UP000316609">
    <property type="component" value="Unassembled WGS sequence"/>
</dbReference>
<keyword evidence="3 4" id="KW-0472">Membrane</keyword>
<name>A0A538TXL9_UNCEI</name>
<dbReference type="Pfam" id="PF07690">
    <property type="entry name" value="MFS_1"/>
    <property type="match status" value="1"/>
</dbReference>
<dbReference type="CDD" id="cd17478">
    <property type="entry name" value="MFS_FsR"/>
    <property type="match status" value="1"/>
</dbReference>
<dbReference type="AlphaFoldDB" id="A0A538TXL9"/>
<proteinExistence type="predicted"/>
<keyword evidence="2 4" id="KW-1133">Transmembrane helix</keyword>
<feature type="transmembrane region" description="Helical" evidence="4">
    <location>
        <begin position="167"/>
        <end position="190"/>
    </location>
</feature>
<dbReference type="SUPFAM" id="SSF103473">
    <property type="entry name" value="MFS general substrate transporter"/>
    <property type="match status" value="1"/>
</dbReference>
<sequence>MNHVLRLHGTRIPSRLRIARHVTPRGPVLWSLFIMRRFFTPRLGILALGHFTIDSYSSFFSPLLPLLVAKLHLSLTLVGTLVALASIASSFAQPLFGWLSDRVHRPWFVAFGPLCAAVFLSGVGQAPSYGWLVALLMLGGLGVAAFHPQAASLSAEVSPRRGMAMAFFVTGGTLGFSIGPLFAVGVVHAFGLARTWVAALPGLVVSGLLMAWLSRVRPRARHVGARPRWSDLKPFLHPLALLYLATVCRSAVSYGFMTFLPLHLHALGYSVTAGGAIVTIYLMSGALGGFLGGWLADRWGGRAVVLRSFLGATPLYAAFLFLPGWVGLACLALGSFVLQTSLPVNVVMGQELSPRHASTISSLLMGAAWGLGALLIGPVGALADARGLHVALLSLASLMLMGVTCALALPDVRGRVAAVEVGQPAPERPTTAS</sequence>
<dbReference type="InterPro" id="IPR036259">
    <property type="entry name" value="MFS_trans_sf"/>
</dbReference>
<feature type="transmembrane region" description="Helical" evidence="4">
    <location>
        <begin position="390"/>
        <end position="409"/>
    </location>
</feature>
<dbReference type="GO" id="GO:0022857">
    <property type="term" value="F:transmembrane transporter activity"/>
    <property type="evidence" value="ECO:0007669"/>
    <property type="project" value="InterPro"/>
</dbReference>
<dbReference type="PROSITE" id="PS50850">
    <property type="entry name" value="MFS"/>
    <property type="match status" value="1"/>
</dbReference>
<reference evidence="6 7" key="1">
    <citation type="journal article" date="2019" name="Nat. Microbiol.">
        <title>Mediterranean grassland soil C-N compound turnover is dependent on rainfall and depth, and is mediated by genomically divergent microorganisms.</title>
        <authorList>
            <person name="Diamond S."/>
            <person name="Andeer P.F."/>
            <person name="Li Z."/>
            <person name="Crits-Christoph A."/>
            <person name="Burstein D."/>
            <person name="Anantharaman K."/>
            <person name="Lane K.R."/>
            <person name="Thomas B.C."/>
            <person name="Pan C."/>
            <person name="Northen T.R."/>
            <person name="Banfield J.F."/>
        </authorList>
    </citation>
    <scope>NUCLEOTIDE SEQUENCE [LARGE SCALE GENOMIC DNA]</scope>
    <source>
        <strain evidence="6">WS_8</strain>
    </source>
</reference>
<feature type="transmembrane region" description="Helical" evidence="4">
    <location>
        <begin position="358"/>
        <end position="383"/>
    </location>
</feature>
<comment type="caution">
    <text evidence="6">The sequence shown here is derived from an EMBL/GenBank/DDBJ whole genome shotgun (WGS) entry which is preliminary data.</text>
</comment>
<gene>
    <name evidence="6" type="ORF">E6K78_01485</name>
</gene>
<evidence type="ECO:0000256" key="4">
    <source>
        <dbReference type="SAM" id="Phobius"/>
    </source>
</evidence>
<dbReference type="PANTHER" id="PTHR43129">
    <property type="entry name" value="FOSMIDOMYCIN RESISTANCE PROTEIN"/>
    <property type="match status" value="1"/>
</dbReference>
<evidence type="ECO:0000256" key="1">
    <source>
        <dbReference type="ARBA" id="ARBA00022692"/>
    </source>
</evidence>
<evidence type="ECO:0000256" key="2">
    <source>
        <dbReference type="ARBA" id="ARBA00022989"/>
    </source>
</evidence>
<evidence type="ECO:0000256" key="3">
    <source>
        <dbReference type="ARBA" id="ARBA00023136"/>
    </source>
</evidence>
<dbReference type="InterPro" id="IPR020846">
    <property type="entry name" value="MFS_dom"/>
</dbReference>
<feature type="transmembrane region" description="Helical" evidence="4">
    <location>
        <begin position="196"/>
        <end position="214"/>
    </location>
</feature>
<evidence type="ECO:0000313" key="6">
    <source>
        <dbReference type="EMBL" id="TMQ68358.1"/>
    </source>
</evidence>
<feature type="transmembrane region" description="Helical" evidence="4">
    <location>
        <begin position="315"/>
        <end position="338"/>
    </location>
</feature>
<feature type="transmembrane region" description="Helical" evidence="4">
    <location>
        <begin position="129"/>
        <end position="146"/>
    </location>
</feature>
<feature type="domain" description="Major facilitator superfamily (MFS) profile" evidence="5">
    <location>
        <begin position="42"/>
        <end position="414"/>
    </location>
</feature>
<feature type="transmembrane region" description="Helical" evidence="4">
    <location>
        <begin position="269"/>
        <end position="295"/>
    </location>
</feature>
<keyword evidence="1 4" id="KW-0812">Transmembrane</keyword>
<protein>
    <submittedName>
        <fullName evidence="6">MFS transporter</fullName>
    </submittedName>
</protein>
<dbReference type="EMBL" id="VBOY01000011">
    <property type="protein sequence ID" value="TMQ68358.1"/>
    <property type="molecule type" value="Genomic_DNA"/>
</dbReference>
<dbReference type="PANTHER" id="PTHR43129:SF1">
    <property type="entry name" value="FOSMIDOMYCIN RESISTANCE PROTEIN"/>
    <property type="match status" value="1"/>
</dbReference>
<dbReference type="InterPro" id="IPR011701">
    <property type="entry name" value="MFS"/>
</dbReference>
<organism evidence="6 7">
    <name type="scientific">Eiseniibacteriota bacterium</name>
    <dbReference type="NCBI Taxonomy" id="2212470"/>
    <lineage>
        <taxon>Bacteria</taxon>
        <taxon>Candidatus Eiseniibacteriota</taxon>
    </lineage>
</organism>